<dbReference type="EMBL" id="JAUSRO010000003">
    <property type="protein sequence ID" value="MDP9898676.1"/>
    <property type="molecule type" value="Genomic_DNA"/>
</dbReference>
<dbReference type="PANTHER" id="PTHR40469:SF2">
    <property type="entry name" value="GALACTOSE-BINDING DOMAIN-LIKE SUPERFAMILY PROTEIN"/>
    <property type="match status" value="1"/>
</dbReference>
<evidence type="ECO:0000313" key="5">
    <source>
        <dbReference type="Proteomes" id="UP001226867"/>
    </source>
</evidence>
<feature type="compositionally biased region" description="Low complexity" evidence="1">
    <location>
        <begin position="34"/>
        <end position="71"/>
    </location>
</feature>
<feature type="domain" description="ThuA-like" evidence="3">
    <location>
        <begin position="107"/>
        <end position="329"/>
    </location>
</feature>
<feature type="signal peptide" evidence="2">
    <location>
        <begin position="1"/>
        <end position="22"/>
    </location>
</feature>
<dbReference type="PANTHER" id="PTHR40469">
    <property type="entry name" value="SECRETED GLYCOSYL HYDROLASE"/>
    <property type="match status" value="1"/>
</dbReference>
<evidence type="ECO:0000313" key="4">
    <source>
        <dbReference type="EMBL" id="MDP9898676.1"/>
    </source>
</evidence>
<evidence type="ECO:0000259" key="3">
    <source>
        <dbReference type="Pfam" id="PF06283"/>
    </source>
</evidence>
<evidence type="ECO:0000256" key="2">
    <source>
        <dbReference type="SAM" id="SignalP"/>
    </source>
</evidence>
<name>A0ABT9S2U6_9BURK</name>
<dbReference type="Gene3D" id="3.40.50.880">
    <property type="match status" value="1"/>
</dbReference>
<feature type="region of interest" description="Disordered" evidence="1">
    <location>
        <begin position="28"/>
        <end position="71"/>
    </location>
</feature>
<dbReference type="InterPro" id="IPR029010">
    <property type="entry name" value="ThuA-like"/>
</dbReference>
<dbReference type="SUPFAM" id="SSF52317">
    <property type="entry name" value="Class I glutamine amidotransferase-like"/>
    <property type="match status" value="1"/>
</dbReference>
<accession>A0ABT9S2U6</accession>
<dbReference type="InterPro" id="IPR029062">
    <property type="entry name" value="Class_I_gatase-like"/>
</dbReference>
<dbReference type="RefSeq" id="WP_307688506.1">
    <property type="nucleotide sequence ID" value="NZ_JAUSRO010000003.1"/>
</dbReference>
<dbReference type="Proteomes" id="UP001226867">
    <property type="component" value="Unassembled WGS sequence"/>
</dbReference>
<keyword evidence="2" id="KW-0732">Signal</keyword>
<feature type="chain" id="PRO_5047099948" description="ThuA-like domain-containing protein" evidence="2">
    <location>
        <begin position="23"/>
        <end position="361"/>
    </location>
</feature>
<protein>
    <recommendedName>
        <fullName evidence="3">ThuA-like domain-containing protein</fullName>
    </recommendedName>
</protein>
<reference evidence="4 5" key="1">
    <citation type="submission" date="2023-07" db="EMBL/GenBank/DDBJ databases">
        <title>Sorghum-associated microbial communities from plants grown in Nebraska, USA.</title>
        <authorList>
            <person name="Schachtman D."/>
        </authorList>
    </citation>
    <scope>NUCLEOTIDE SEQUENCE [LARGE SCALE GENOMIC DNA]</scope>
    <source>
        <strain evidence="4 5">DS1607</strain>
    </source>
</reference>
<sequence length="361" mass="38304">MKSPASLSFNLASTAALALALAACGGDGDGGGTAPAASTPSATQPAEAETTPPTTTPVTTAPTDPVTPTDPAVEVADKSFDVYYNVCRGTDPKCYNNWGAFATTPDRVLIYSRTAGPRHANLGTPMASGLNPTMNSDNIMQAGLVRMLGDAGITADWTEDVAVLGSRINNYKAVIFASSNRDTLWNEAVPTSNDAARTALRNYMRRGGGFVGLHNAFGAEYNWPYYEGLLGNANFYNHGPNRSGDVQIIADDPSTQDVPARFTFQDEWYNLAPFPTNVKFLAKVDTATLQPLTAAPHPGHADFHPVAWCQYYDGGRAWLSTLGHNTHSFIANSTGPGADAFQKLVVQGVKSAMGLTPFCTE</sequence>
<organism evidence="4 5">
    <name type="scientific">Variovorax ginsengisoli</name>
    <dbReference type="NCBI Taxonomy" id="363844"/>
    <lineage>
        <taxon>Bacteria</taxon>
        <taxon>Pseudomonadati</taxon>
        <taxon>Pseudomonadota</taxon>
        <taxon>Betaproteobacteria</taxon>
        <taxon>Burkholderiales</taxon>
        <taxon>Comamonadaceae</taxon>
        <taxon>Variovorax</taxon>
    </lineage>
</organism>
<dbReference type="PROSITE" id="PS51257">
    <property type="entry name" value="PROKAR_LIPOPROTEIN"/>
    <property type="match status" value="1"/>
</dbReference>
<evidence type="ECO:0000256" key="1">
    <source>
        <dbReference type="SAM" id="MobiDB-lite"/>
    </source>
</evidence>
<keyword evidence="5" id="KW-1185">Reference proteome</keyword>
<gene>
    <name evidence="4" type="ORF">J2W36_000920</name>
</gene>
<proteinExistence type="predicted"/>
<dbReference type="Pfam" id="PF06283">
    <property type="entry name" value="ThuA"/>
    <property type="match status" value="1"/>
</dbReference>
<comment type="caution">
    <text evidence="4">The sequence shown here is derived from an EMBL/GenBank/DDBJ whole genome shotgun (WGS) entry which is preliminary data.</text>
</comment>